<feature type="transmembrane region" description="Helical" evidence="7">
    <location>
        <begin position="78"/>
        <end position="101"/>
    </location>
</feature>
<feature type="transmembrane region" description="Helical" evidence="7">
    <location>
        <begin position="153"/>
        <end position="171"/>
    </location>
</feature>
<evidence type="ECO:0000256" key="3">
    <source>
        <dbReference type="ARBA" id="ARBA00022475"/>
    </source>
</evidence>
<evidence type="ECO:0000256" key="1">
    <source>
        <dbReference type="ARBA" id="ARBA00004651"/>
    </source>
</evidence>
<feature type="transmembrane region" description="Helical" evidence="7">
    <location>
        <begin position="336"/>
        <end position="354"/>
    </location>
</feature>
<evidence type="ECO:0000256" key="2">
    <source>
        <dbReference type="ARBA" id="ARBA00022448"/>
    </source>
</evidence>
<dbReference type="RefSeq" id="WP_199494513.1">
    <property type="nucleotide sequence ID" value="NZ_CAXBHZ010000017.1"/>
</dbReference>
<evidence type="ECO:0000313" key="11">
    <source>
        <dbReference type="Proteomes" id="UP000655994"/>
    </source>
</evidence>
<keyword evidence="3" id="KW-1003">Cell membrane</keyword>
<feature type="transmembrane region" description="Helical" evidence="7">
    <location>
        <begin position="263"/>
        <end position="284"/>
    </location>
</feature>
<accession>A0A8I1GBU7</accession>
<keyword evidence="6 7" id="KW-0472">Membrane</keyword>
<evidence type="ECO:0000256" key="4">
    <source>
        <dbReference type="ARBA" id="ARBA00022692"/>
    </source>
</evidence>
<feature type="transmembrane region" description="Helical" evidence="7">
    <location>
        <begin position="360"/>
        <end position="378"/>
    </location>
</feature>
<dbReference type="AlphaFoldDB" id="A0A8I1GBU7"/>
<protein>
    <submittedName>
        <fullName evidence="9">BCCT family transporter</fullName>
    </submittedName>
</protein>
<evidence type="ECO:0000313" key="9">
    <source>
        <dbReference type="EMBL" id="MBJ7316057.1"/>
    </source>
</evidence>
<feature type="transmembrane region" description="Helical" evidence="7">
    <location>
        <begin position="296"/>
        <end position="316"/>
    </location>
</feature>
<dbReference type="Proteomes" id="UP000621390">
    <property type="component" value="Unassembled WGS sequence"/>
</dbReference>
<dbReference type="EMBL" id="JAEMOP010000002">
    <property type="protein sequence ID" value="MBJ7316057.1"/>
    <property type="molecule type" value="Genomic_DNA"/>
</dbReference>
<organism evidence="9 10">
    <name type="scientific">Idiomarina abyssalis</name>
    <dbReference type="NCBI Taxonomy" id="86102"/>
    <lineage>
        <taxon>Bacteria</taxon>
        <taxon>Pseudomonadati</taxon>
        <taxon>Pseudomonadota</taxon>
        <taxon>Gammaproteobacteria</taxon>
        <taxon>Alteromonadales</taxon>
        <taxon>Idiomarinaceae</taxon>
        <taxon>Idiomarina</taxon>
    </lineage>
</organism>
<dbReference type="EMBL" id="JAEMOS010000024">
    <property type="protein sequence ID" value="MBJ7267029.1"/>
    <property type="molecule type" value="Genomic_DNA"/>
</dbReference>
<dbReference type="GO" id="GO:0022857">
    <property type="term" value="F:transmembrane transporter activity"/>
    <property type="evidence" value="ECO:0007669"/>
    <property type="project" value="InterPro"/>
</dbReference>
<keyword evidence="4 7" id="KW-0812">Transmembrane</keyword>
<dbReference type="GO" id="GO:0005886">
    <property type="term" value="C:plasma membrane"/>
    <property type="evidence" value="ECO:0007669"/>
    <property type="project" value="UniProtKB-SubCell"/>
</dbReference>
<feature type="transmembrane region" description="Helical" evidence="7">
    <location>
        <begin position="178"/>
        <end position="200"/>
    </location>
</feature>
<dbReference type="Pfam" id="PF02028">
    <property type="entry name" value="BCCT"/>
    <property type="match status" value="1"/>
</dbReference>
<sequence>MLTLVSIGMLFFMAMVVFIVMRWGRLKLNGRYPVSTLTFIAILFTSGLDVGLIMFPLTEFPVYADIKENSEYAFANPLAIEFGFWGFLVWAIYFVTCFYFCAIEPKVKFFEITWVKWINNIVIIGTCAFTAHLLFANLSWYLPSIAVSEGFPWYYALIVGGTILFAVYSSTELKFVKILSLSSGGLFFALILGLGSIALLSDNVSAPDYFSTLPLLTDYFEHLHRFVLPINDYHAFYLFWWFAWSIMIGQFTARFVGNMRTIWLFLAMLIWPSLSIGLWFSVLYLFHLKGLDTSGFINLAMVFVGIVFVINSLDSLIRLYSDNLNLTVARFGKQKYMALHAFLMMSLTVLFSVQFIKIQWVGALVIGIGLCCFVYIALGKQQQPLPKTEALVPMPVKKK</sequence>
<evidence type="ECO:0000256" key="7">
    <source>
        <dbReference type="SAM" id="Phobius"/>
    </source>
</evidence>
<evidence type="ECO:0000256" key="5">
    <source>
        <dbReference type="ARBA" id="ARBA00022989"/>
    </source>
</evidence>
<dbReference type="Proteomes" id="UP000655994">
    <property type="component" value="Unassembled WGS sequence"/>
</dbReference>
<comment type="subcellular location">
    <subcellularLocation>
        <location evidence="1">Cell membrane</location>
        <topology evidence="1">Multi-pass membrane protein</topology>
    </subcellularLocation>
</comment>
<feature type="transmembrane region" description="Helical" evidence="7">
    <location>
        <begin position="235"/>
        <end position="256"/>
    </location>
</feature>
<evidence type="ECO:0000256" key="6">
    <source>
        <dbReference type="ARBA" id="ARBA00023136"/>
    </source>
</evidence>
<name>A0A8I1GBU7_9GAMM</name>
<proteinExistence type="predicted"/>
<dbReference type="InterPro" id="IPR000060">
    <property type="entry name" value="BCCT_transptr"/>
</dbReference>
<keyword evidence="5 7" id="KW-1133">Transmembrane helix</keyword>
<feature type="transmembrane region" description="Helical" evidence="7">
    <location>
        <begin position="121"/>
        <end position="141"/>
    </location>
</feature>
<evidence type="ECO:0000313" key="8">
    <source>
        <dbReference type="EMBL" id="MBJ7267029.1"/>
    </source>
</evidence>
<evidence type="ECO:0000313" key="10">
    <source>
        <dbReference type="Proteomes" id="UP000621390"/>
    </source>
</evidence>
<keyword evidence="11" id="KW-1185">Reference proteome</keyword>
<feature type="transmembrane region" description="Helical" evidence="7">
    <location>
        <begin position="36"/>
        <end position="58"/>
    </location>
</feature>
<reference evidence="9 11" key="1">
    <citation type="submission" date="2020-09" db="EMBL/GenBank/DDBJ databases">
        <title>Draft Genomes of Bacterial Isolates from North Pond Shallow Sediments.</title>
        <authorList>
            <person name="Kiel Reese B."/>
            <person name="Mullis M."/>
            <person name="Weisend R.E."/>
        </authorList>
    </citation>
    <scope>NUCLEOTIDE SEQUENCE</scope>
    <source>
        <strain evidence="9">KJE-2</strain>
        <strain evidence="8 11">KJE-3</strain>
    </source>
</reference>
<gene>
    <name evidence="8" type="ORF">JHC10_08735</name>
    <name evidence="9" type="ORF">JHC11_08635</name>
</gene>
<comment type="caution">
    <text evidence="9">The sequence shown here is derived from an EMBL/GenBank/DDBJ whole genome shotgun (WGS) entry which is preliminary data.</text>
</comment>
<feature type="transmembrane region" description="Helical" evidence="7">
    <location>
        <begin position="6"/>
        <end position="24"/>
    </location>
</feature>
<keyword evidence="2" id="KW-0813">Transport</keyword>